<evidence type="ECO:0000313" key="2">
    <source>
        <dbReference type="EMBL" id="MDR7346899.1"/>
    </source>
</evidence>
<name>A0ABU2B3B4_9MICC</name>
<evidence type="ECO:0000313" key="3">
    <source>
        <dbReference type="Proteomes" id="UP001183794"/>
    </source>
</evidence>
<reference evidence="2 3" key="1">
    <citation type="submission" date="2023-07" db="EMBL/GenBank/DDBJ databases">
        <title>Sequencing the genomes of 1000 actinobacteria strains.</title>
        <authorList>
            <person name="Klenk H.-P."/>
        </authorList>
    </citation>
    <scope>NUCLEOTIDE SEQUENCE [LARGE SCALE GENOMIC DNA]</scope>
    <source>
        <strain evidence="2 3">DSM 22966</strain>
    </source>
</reference>
<feature type="coiled-coil region" evidence="1">
    <location>
        <begin position="10"/>
        <end position="44"/>
    </location>
</feature>
<comment type="caution">
    <text evidence="2">The sequence shown here is derived from an EMBL/GenBank/DDBJ whole genome shotgun (WGS) entry which is preliminary data.</text>
</comment>
<dbReference type="RefSeq" id="WP_310172440.1">
    <property type="nucleotide sequence ID" value="NZ_BAABHE010000002.1"/>
</dbReference>
<keyword evidence="3" id="KW-1185">Reference proteome</keyword>
<keyword evidence="1" id="KW-0175">Coiled coil</keyword>
<dbReference type="Proteomes" id="UP001183794">
    <property type="component" value="Unassembled WGS sequence"/>
</dbReference>
<evidence type="ECO:0000256" key="1">
    <source>
        <dbReference type="SAM" id="Coils"/>
    </source>
</evidence>
<sequence>MSDNLEEVSLEVLQHRLIEEVEAQQRLQEELRVALESEKQLRLENDVLWAHLEDRHPGRLTDARDMLARLTEGGELTHELKRSALAPSRQNRTLRQRVRRKIGTLPGVHKMYHGLKNLRK</sequence>
<accession>A0ABU2B3B4</accession>
<keyword evidence="2" id="KW-0238">DNA-binding</keyword>
<gene>
    <name evidence="2" type="ORF">J2S62_001156</name>
</gene>
<dbReference type="GO" id="GO:0003677">
    <property type="term" value="F:DNA binding"/>
    <property type="evidence" value="ECO:0007669"/>
    <property type="project" value="UniProtKB-KW"/>
</dbReference>
<protein>
    <submittedName>
        <fullName evidence="2">DNA-binding FrmR family transcriptional regulator</fullName>
    </submittedName>
</protein>
<organism evidence="2 3">
    <name type="scientific">Enteractinococcus fodinae</name>
    <dbReference type="NCBI Taxonomy" id="684663"/>
    <lineage>
        <taxon>Bacteria</taxon>
        <taxon>Bacillati</taxon>
        <taxon>Actinomycetota</taxon>
        <taxon>Actinomycetes</taxon>
        <taxon>Micrococcales</taxon>
        <taxon>Micrococcaceae</taxon>
    </lineage>
</organism>
<proteinExistence type="predicted"/>
<dbReference type="EMBL" id="JAVDYJ010000001">
    <property type="protein sequence ID" value="MDR7346899.1"/>
    <property type="molecule type" value="Genomic_DNA"/>
</dbReference>